<keyword evidence="5 9" id="KW-0378">Hydrolase</keyword>
<dbReference type="InterPro" id="IPR022398">
    <property type="entry name" value="Peptidase_S8_His-AS"/>
</dbReference>
<keyword evidence="3 9" id="KW-0645">Protease</keyword>
<dbReference type="Pfam" id="PF02225">
    <property type="entry name" value="PA"/>
    <property type="match status" value="1"/>
</dbReference>
<keyword evidence="6 9" id="KW-0720">Serine protease</keyword>
<gene>
    <name evidence="16" type="primary">LOC105047772</name>
</gene>
<sequence length="781" mass="83469">MEILKGTGFSLLAFFLACNALVPVRSQLLPIVDPVGSNGSQIKTYIVHVYPPEDMELLGAEQLENWHRSFLPNTTLDSGEPRLIYSYHSVISGFAARLAPDEVKGMEKMEGFVSARPEQHLRLGTTYTPKFLGLDQYDSLWMKSRQGEGVIIGVLDSGIVPTHPSFDAKGMPEPPIKWRGCCEFNNTRCNKWVPKPCNNKLIGAAAFGISRTPDDDIGHGTHVAGIVAGNFVDGAQVLGQAKGTAAGMAPRAHLAVYKVCSTLFHRTSCHDTNILAGIEKAMDDGVDVLSMSIYLRGEKIHSSSIAQGTFRAMEKGIISVCCAGNEGPDPSSIANDAPWILTVGASSIDRVARATVRLGNGMEFDGESAYQPANFSSSTMMPIAYPGVIDTNVKKACQDGAFHGMNITGKIVLCGQGFNDPVNKGELVKAAGGAALIVLNQRWNNFTIRADPHVIPAAHLNHQDSLKVVNYFSTEKNPTATIVFKGTLYGARRAPAVASFSSRGPSLVNGGILKPDIIGPGVDILSAWHQEVGPDPSGDTDKIFNFAYGCSMATPHLAGVAALLNSSHPDWSPAAIKSAIMTTAHTVDREGKPIADEASANMQDPASVFAMGAGHVDPSKANDPGLIYDIKPEEYIGYLCGGLRYSDSLVSQVVGRRIQCSAVKNIAADQLNLPSISVNLGKSSLHDKPAGVVTSSKIRTVSRTVTNVGEANSVFLVKVDEPEGVSVKITPQVLRFSGLNEEKSYTVELSTDGKPPGKYSEGQLRWISSKHVARSPISVTF</sequence>
<feature type="domain" description="Peptidase S8/S53" evidence="11">
    <location>
        <begin position="147"/>
        <end position="614"/>
    </location>
</feature>
<protein>
    <submittedName>
        <fullName evidence="16">Subtilisin-like protease SBT1.7</fullName>
    </submittedName>
</protein>
<dbReference type="Pfam" id="PF17766">
    <property type="entry name" value="fn3_6"/>
    <property type="match status" value="1"/>
</dbReference>
<feature type="active site" description="Charge relay system" evidence="8 9">
    <location>
        <position position="156"/>
    </location>
</feature>
<dbReference type="Gene3D" id="3.50.30.30">
    <property type="match status" value="1"/>
</dbReference>
<keyword evidence="7" id="KW-0325">Glycoprotein</keyword>
<dbReference type="PROSITE" id="PS51892">
    <property type="entry name" value="SUBTILASE"/>
    <property type="match status" value="1"/>
</dbReference>
<dbReference type="InterPro" id="IPR023827">
    <property type="entry name" value="Peptidase_S8_Asp-AS"/>
</dbReference>
<proteinExistence type="inferred from homology"/>
<dbReference type="InterPro" id="IPR045051">
    <property type="entry name" value="SBT"/>
</dbReference>
<accession>A0A6I9RE98</accession>
<evidence type="ECO:0000256" key="6">
    <source>
        <dbReference type="ARBA" id="ARBA00022825"/>
    </source>
</evidence>
<evidence type="ECO:0000256" key="2">
    <source>
        <dbReference type="ARBA" id="ARBA00011073"/>
    </source>
</evidence>
<dbReference type="InterPro" id="IPR036852">
    <property type="entry name" value="Peptidase_S8/S53_dom_sf"/>
</dbReference>
<feature type="chain" id="PRO_5026970524" evidence="10">
    <location>
        <begin position="27"/>
        <end position="781"/>
    </location>
</feature>
<organism evidence="15 16">
    <name type="scientific">Elaeis guineensis var. tenera</name>
    <name type="common">Oil palm</name>
    <dbReference type="NCBI Taxonomy" id="51953"/>
    <lineage>
        <taxon>Eukaryota</taxon>
        <taxon>Viridiplantae</taxon>
        <taxon>Streptophyta</taxon>
        <taxon>Embryophyta</taxon>
        <taxon>Tracheophyta</taxon>
        <taxon>Spermatophyta</taxon>
        <taxon>Magnoliopsida</taxon>
        <taxon>Liliopsida</taxon>
        <taxon>Arecaceae</taxon>
        <taxon>Arecoideae</taxon>
        <taxon>Cocoseae</taxon>
        <taxon>Elaeidinae</taxon>
        <taxon>Elaeis</taxon>
    </lineage>
</organism>
<dbReference type="CDD" id="cd04852">
    <property type="entry name" value="Peptidases_S8_3"/>
    <property type="match status" value="1"/>
</dbReference>
<evidence type="ECO:0000256" key="5">
    <source>
        <dbReference type="ARBA" id="ARBA00022801"/>
    </source>
</evidence>
<dbReference type="Gene3D" id="3.30.70.80">
    <property type="entry name" value="Peptidase S8 propeptide/proteinase inhibitor I9"/>
    <property type="match status" value="1"/>
</dbReference>
<dbReference type="Gene3D" id="3.40.50.200">
    <property type="entry name" value="Peptidase S8/S53 domain"/>
    <property type="match status" value="1"/>
</dbReference>
<dbReference type="InterPro" id="IPR034197">
    <property type="entry name" value="Peptidases_S8_3"/>
</dbReference>
<evidence type="ECO:0000313" key="15">
    <source>
        <dbReference type="Proteomes" id="UP000504607"/>
    </source>
</evidence>
<dbReference type="CDD" id="cd02120">
    <property type="entry name" value="PA_subtilisin_like"/>
    <property type="match status" value="1"/>
</dbReference>
<keyword evidence="15" id="KW-1185">Reference proteome</keyword>
<dbReference type="InterPro" id="IPR037045">
    <property type="entry name" value="S8pro/Inhibitor_I9_sf"/>
</dbReference>
<dbReference type="AlphaFoldDB" id="A0A6I9RE98"/>
<dbReference type="InterPro" id="IPR003137">
    <property type="entry name" value="PA_domain"/>
</dbReference>
<dbReference type="PROSITE" id="PS51257">
    <property type="entry name" value="PROKAR_LIPOPROTEIN"/>
    <property type="match status" value="1"/>
</dbReference>
<evidence type="ECO:0000256" key="9">
    <source>
        <dbReference type="PROSITE-ProRule" id="PRU01240"/>
    </source>
</evidence>
<dbReference type="GO" id="GO:0005576">
    <property type="term" value="C:extracellular region"/>
    <property type="evidence" value="ECO:0007669"/>
    <property type="project" value="UniProtKB-SubCell"/>
</dbReference>
<feature type="signal peptide" evidence="10">
    <location>
        <begin position="1"/>
        <end position="26"/>
    </location>
</feature>
<dbReference type="PRINTS" id="PR00723">
    <property type="entry name" value="SUBTILISIN"/>
</dbReference>
<feature type="active site" description="Charge relay system" evidence="8 9">
    <location>
        <position position="551"/>
    </location>
</feature>
<dbReference type="GO" id="GO:0006508">
    <property type="term" value="P:proteolysis"/>
    <property type="evidence" value="ECO:0007669"/>
    <property type="project" value="UniProtKB-KW"/>
</dbReference>
<reference evidence="16" key="1">
    <citation type="submission" date="2025-08" db="UniProtKB">
        <authorList>
            <consortium name="RefSeq"/>
        </authorList>
    </citation>
    <scope>IDENTIFICATION</scope>
</reference>
<dbReference type="Pfam" id="PF05922">
    <property type="entry name" value="Inhibitor_I9"/>
    <property type="match status" value="1"/>
</dbReference>
<evidence type="ECO:0000259" key="12">
    <source>
        <dbReference type="Pfam" id="PF02225"/>
    </source>
</evidence>
<dbReference type="InParanoid" id="A0A6I9RE98"/>
<dbReference type="InterPro" id="IPR010259">
    <property type="entry name" value="S8pro/Inhibitor_I9"/>
</dbReference>
<feature type="domain" description="PA" evidence="12">
    <location>
        <begin position="393"/>
        <end position="464"/>
    </location>
</feature>
<name>A0A6I9RE98_ELAGV</name>
<dbReference type="RefSeq" id="XP_010925147.1">
    <property type="nucleotide sequence ID" value="XM_010926845.1"/>
</dbReference>
<dbReference type="PANTHER" id="PTHR10795">
    <property type="entry name" value="PROPROTEIN CONVERTASE SUBTILISIN/KEXIN"/>
    <property type="match status" value="1"/>
</dbReference>
<keyword evidence="4 10" id="KW-0732">Signal</keyword>
<dbReference type="OrthoDB" id="206201at2759"/>
<evidence type="ECO:0000256" key="1">
    <source>
        <dbReference type="ARBA" id="ARBA00004613"/>
    </source>
</evidence>
<dbReference type="PROSITE" id="PS00137">
    <property type="entry name" value="SUBTILASE_HIS"/>
    <property type="match status" value="1"/>
</dbReference>
<dbReference type="Pfam" id="PF00082">
    <property type="entry name" value="Peptidase_S8"/>
    <property type="match status" value="1"/>
</dbReference>
<dbReference type="InterPro" id="IPR015500">
    <property type="entry name" value="Peptidase_S8_subtilisin-rel"/>
</dbReference>
<evidence type="ECO:0000313" key="16">
    <source>
        <dbReference type="RefSeq" id="XP_010925147.1"/>
    </source>
</evidence>
<evidence type="ECO:0000256" key="8">
    <source>
        <dbReference type="PIRSR" id="PIRSR615500-1"/>
    </source>
</evidence>
<evidence type="ECO:0000256" key="7">
    <source>
        <dbReference type="ARBA" id="ARBA00023180"/>
    </source>
</evidence>
<evidence type="ECO:0000256" key="4">
    <source>
        <dbReference type="ARBA" id="ARBA00022729"/>
    </source>
</evidence>
<feature type="active site" description="Charge relay system" evidence="8 9">
    <location>
        <position position="219"/>
    </location>
</feature>
<dbReference type="Gene3D" id="2.60.40.2310">
    <property type="match status" value="1"/>
</dbReference>
<evidence type="ECO:0000256" key="3">
    <source>
        <dbReference type="ARBA" id="ARBA00022670"/>
    </source>
</evidence>
<comment type="similarity">
    <text evidence="2 9">Belongs to the peptidase S8 family.</text>
</comment>
<dbReference type="GO" id="GO:0004252">
    <property type="term" value="F:serine-type endopeptidase activity"/>
    <property type="evidence" value="ECO:0007669"/>
    <property type="project" value="UniProtKB-UniRule"/>
</dbReference>
<feature type="domain" description="Inhibitor I9" evidence="13">
    <location>
        <begin position="44"/>
        <end position="123"/>
    </location>
</feature>
<dbReference type="InterPro" id="IPR041469">
    <property type="entry name" value="Subtilisin-like_FN3"/>
</dbReference>
<comment type="subcellular location">
    <subcellularLocation>
        <location evidence="1">Secreted</location>
    </subcellularLocation>
</comment>
<dbReference type="PROSITE" id="PS00136">
    <property type="entry name" value="SUBTILASE_ASP"/>
    <property type="match status" value="1"/>
</dbReference>
<feature type="domain" description="Subtilisin-like protease fibronectin type-III" evidence="14">
    <location>
        <begin position="670"/>
        <end position="779"/>
    </location>
</feature>
<dbReference type="Proteomes" id="UP000504607">
    <property type="component" value="Chromosome 6"/>
</dbReference>
<dbReference type="SUPFAM" id="SSF52743">
    <property type="entry name" value="Subtilisin-like"/>
    <property type="match status" value="1"/>
</dbReference>
<evidence type="ECO:0000259" key="11">
    <source>
        <dbReference type="Pfam" id="PF00082"/>
    </source>
</evidence>
<evidence type="ECO:0000259" key="14">
    <source>
        <dbReference type="Pfam" id="PF17766"/>
    </source>
</evidence>
<evidence type="ECO:0000256" key="10">
    <source>
        <dbReference type="SAM" id="SignalP"/>
    </source>
</evidence>
<evidence type="ECO:0000259" key="13">
    <source>
        <dbReference type="Pfam" id="PF05922"/>
    </source>
</evidence>
<dbReference type="InterPro" id="IPR000209">
    <property type="entry name" value="Peptidase_S8/S53_dom"/>
</dbReference>